<name>A0ABQ1R0Q2_9FLAO</name>
<keyword evidence="2" id="KW-1185">Reference proteome</keyword>
<comment type="caution">
    <text evidence="1">The sequence shown here is derived from an EMBL/GenBank/DDBJ whole genome shotgun (WGS) entry which is preliminary data.</text>
</comment>
<evidence type="ECO:0000313" key="1">
    <source>
        <dbReference type="EMBL" id="GGD52125.1"/>
    </source>
</evidence>
<sequence>MFSCKTENKKPDQPTKMQEVIAIHDEVMPKMTDISKLVAQLKPMADSTEAGLKYMRAMKDLQAAHRSMMDWMQGFGSRFDSDEILNGKELSEEKRAWLLEEEQKVIQLREDINGSIERAEALLKQD</sequence>
<organism evidence="1 2">
    <name type="scientific">Muriicola marianensis</name>
    <dbReference type="NCBI Taxonomy" id="1324801"/>
    <lineage>
        <taxon>Bacteria</taxon>
        <taxon>Pseudomonadati</taxon>
        <taxon>Bacteroidota</taxon>
        <taxon>Flavobacteriia</taxon>
        <taxon>Flavobacteriales</taxon>
        <taxon>Flavobacteriaceae</taxon>
        <taxon>Muriicola</taxon>
    </lineage>
</organism>
<accession>A0ABQ1R0Q2</accession>
<reference evidence="2" key="1">
    <citation type="journal article" date="2019" name="Int. J. Syst. Evol. Microbiol.">
        <title>The Global Catalogue of Microorganisms (GCM) 10K type strain sequencing project: providing services to taxonomists for standard genome sequencing and annotation.</title>
        <authorList>
            <consortium name="The Broad Institute Genomics Platform"/>
            <consortium name="The Broad Institute Genome Sequencing Center for Infectious Disease"/>
            <person name="Wu L."/>
            <person name="Ma J."/>
        </authorList>
    </citation>
    <scope>NUCLEOTIDE SEQUENCE [LARGE SCALE GENOMIC DNA]</scope>
    <source>
        <strain evidence="2">CGMCC 1.12606</strain>
    </source>
</reference>
<dbReference type="Proteomes" id="UP000625780">
    <property type="component" value="Unassembled WGS sequence"/>
</dbReference>
<evidence type="ECO:0008006" key="3">
    <source>
        <dbReference type="Google" id="ProtNLM"/>
    </source>
</evidence>
<evidence type="ECO:0000313" key="2">
    <source>
        <dbReference type="Proteomes" id="UP000625780"/>
    </source>
</evidence>
<gene>
    <name evidence="1" type="ORF">GCM10011361_18550</name>
</gene>
<protein>
    <recommendedName>
        <fullName evidence="3">Transposase</fullName>
    </recommendedName>
</protein>
<proteinExistence type="predicted"/>
<dbReference type="EMBL" id="BMFH01000001">
    <property type="protein sequence ID" value="GGD52125.1"/>
    <property type="molecule type" value="Genomic_DNA"/>
</dbReference>